<evidence type="ECO:0000256" key="4">
    <source>
        <dbReference type="SAM" id="SignalP"/>
    </source>
</evidence>
<evidence type="ECO:0000256" key="2">
    <source>
        <dbReference type="ARBA" id="ARBA00022729"/>
    </source>
</evidence>
<dbReference type="PANTHER" id="PTHR30035:SF3">
    <property type="entry name" value="INTERMEMBRANE PHOSPHOLIPID TRANSPORT SYSTEM LIPOPROTEIN MLAA"/>
    <property type="match status" value="1"/>
</dbReference>
<keyword evidence="2 4" id="KW-0732">Signal</keyword>
<proteinExistence type="inferred from homology"/>
<accession>A0A545U0A5</accession>
<dbReference type="GO" id="GO:0120010">
    <property type="term" value="P:intermembrane phospholipid transfer"/>
    <property type="evidence" value="ECO:0007669"/>
    <property type="project" value="TreeGrafter"/>
</dbReference>
<comment type="caution">
    <text evidence="5">The sequence shown here is derived from an EMBL/GenBank/DDBJ whole genome shotgun (WGS) entry which is preliminary data.</text>
</comment>
<dbReference type="InterPro" id="IPR007428">
    <property type="entry name" value="MlaA"/>
</dbReference>
<dbReference type="RefSeq" id="WP_142934615.1">
    <property type="nucleotide sequence ID" value="NZ_ML660171.1"/>
</dbReference>
<protein>
    <submittedName>
        <fullName evidence="5">VacJ family lipoprotein</fullName>
    </submittedName>
</protein>
<evidence type="ECO:0000256" key="1">
    <source>
        <dbReference type="ARBA" id="ARBA00010634"/>
    </source>
</evidence>
<keyword evidence="6" id="KW-1185">Reference proteome</keyword>
<organism evidence="5 6">
    <name type="scientific">Aliikangiella coralliicola</name>
    <dbReference type="NCBI Taxonomy" id="2592383"/>
    <lineage>
        <taxon>Bacteria</taxon>
        <taxon>Pseudomonadati</taxon>
        <taxon>Pseudomonadota</taxon>
        <taxon>Gammaproteobacteria</taxon>
        <taxon>Oceanospirillales</taxon>
        <taxon>Pleioneaceae</taxon>
        <taxon>Aliikangiella</taxon>
    </lineage>
</organism>
<dbReference type="Proteomes" id="UP000315439">
    <property type="component" value="Unassembled WGS sequence"/>
</dbReference>
<dbReference type="AlphaFoldDB" id="A0A545U0A5"/>
<name>A0A545U0A5_9GAMM</name>
<reference evidence="5 6" key="1">
    <citation type="submission" date="2019-07" db="EMBL/GenBank/DDBJ databases">
        <title>Draft genome for Aliikangiella sp. M105.</title>
        <authorList>
            <person name="Wang G."/>
        </authorList>
    </citation>
    <scope>NUCLEOTIDE SEQUENCE [LARGE SCALE GENOMIC DNA]</scope>
    <source>
        <strain evidence="5 6">M105</strain>
    </source>
</reference>
<evidence type="ECO:0000256" key="3">
    <source>
        <dbReference type="SAM" id="Coils"/>
    </source>
</evidence>
<sequence length="246" mass="27280">MNKRITTIGRIAVLVTFAALGGCATTTEPNKDDPWEGWNRGVYKFNKALDTAIAKPVTKGYKAITPDVVEKGVSNIFSNLADVPTMINNLLQGKVTDSASDLGRFVLNTTVGLAGIWDPASKLGLEKHDEDFGQTLGAWGVGSGPYVMLPLVGPSTLRDTAALIVDAQMDLINEIDHKRTRYEVKVLQMIDGRARLMALEDQLEDATDEYAFIRDVYLQNRRYKVLDGDIPFEEECEEEDEEDCEF</sequence>
<dbReference type="GO" id="GO:0016020">
    <property type="term" value="C:membrane"/>
    <property type="evidence" value="ECO:0007669"/>
    <property type="project" value="InterPro"/>
</dbReference>
<keyword evidence="5" id="KW-0449">Lipoprotein</keyword>
<feature type="chain" id="PRO_5021863868" evidence="4">
    <location>
        <begin position="25"/>
        <end position="246"/>
    </location>
</feature>
<dbReference type="PANTHER" id="PTHR30035">
    <property type="entry name" value="LIPOPROTEIN VACJ-RELATED"/>
    <property type="match status" value="1"/>
</dbReference>
<gene>
    <name evidence="5" type="ORF">FLL46_24310</name>
</gene>
<dbReference type="PROSITE" id="PS51257">
    <property type="entry name" value="PROKAR_LIPOPROTEIN"/>
    <property type="match status" value="1"/>
</dbReference>
<keyword evidence="3" id="KW-0175">Coiled coil</keyword>
<dbReference type="PRINTS" id="PR01805">
    <property type="entry name" value="VACJLIPOPROT"/>
</dbReference>
<dbReference type="OrthoDB" id="9785326at2"/>
<dbReference type="EMBL" id="VIKS01000015">
    <property type="protein sequence ID" value="TQV82897.1"/>
    <property type="molecule type" value="Genomic_DNA"/>
</dbReference>
<comment type="similarity">
    <text evidence="1">Belongs to the MlaA family.</text>
</comment>
<feature type="signal peptide" evidence="4">
    <location>
        <begin position="1"/>
        <end position="24"/>
    </location>
</feature>
<evidence type="ECO:0000313" key="5">
    <source>
        <dbReference type="EMBL" id="TQV82897.1"/>
    </source>
</evidence>
<feature type="coiled-coil region" evidence="3">
    <location>
        <begin position="189"/>
        <end position="216"/>
    </location>
</feature>
<evidence type="ECO:0000313" key="6">
    <source>
        <dbReference type="Proteomes" id="UP000315439"/>
    </source>
</evidence>
<dbReference type="Pfam" id="PF04333">
    <property type="entry name" value="MlaA"/>
    <property type="match status" value="1"/>
</dbReference>